<dbReference type="PANTHER" id="PTHR10000:SF8">
    <property type="entry name" value="HAD SUPERFAMILY HYDROLASE-LIKE, TYPE 3"/>
    <property type="match status" value="1"/>
</dbReference>
<dbReference type="SFLD" id="SFLDS00003">
    <property type="entry name" value="Haloacid_Dehalogenase"/>
    <property type="match status" value="1"/>
</dbReference>
<dbReference type="RefSeq" id="WP_068664557.1">
    <property type="nucleotide sequence ID" value="NZ_LYPB01000065.1"/>
</dbReference>
<dbReference type="OrthoDB" id="9806027at2"/>
<dbReference type="Gene3D" id="3.40.50.1000">
    <property type="entry name" value="HAD superfamily/HAD-like"/>
    <property type="match status" value="1"/>
</dbReference>
<reference evidence="1 2" key="1">
    <citation type="submission" date="2016-05" db="EMBL/GenBank/DDBJ databases">
        <title>Paenibacillus sp. 1ZS3-15 nov., isolated from the rhizosphere soil.</title>
        <authorList>
            <person name="Zhang X.X."/>
            <person name="Zhang J."/>
        </authorList>
    </citation>
    <scope>NUCLEOTIDE SEQUENCE [LARGE SCALE GENOMIC DNA]</scope>
    <source>
        <strain evidence="1 2">1ZS3-15</strain>
    </source>
</reference>
<dbReference type="InterPro" id="IPR000150">
    <property type="entry name" value="Cof"/>
</dbReference>
<dbReference type="PANTHER" id="PTHR10000">
    <property type="entry name" value="PHOSPHOSERINE PHOSPHATASE"/>
    <property type="match status" value="1"/>
</dbReference>
<name>A0A198ABC3_9BACL</name>
<dbReference type="Gene3D" id="3.30.1240.10">
    <property type="match status" value="1"/>
</dbReference>
<evidence type="ECO:0000313" key="2">
    <source>
        <dbReference type="Proteomes" id="UP000078454"/>
    </source>
</evidence>
<protein>
    <recommendedName>
        <fullName evidence="3">Hydrolase</fullName>
    </recommendedName>
</protein>
<dbReference type="STRING" id="1850517.A8708_00580"/>
<dbReference type="NCBIfam" id="TIGR00099">
    <property type="entry name" value="Cof-subfamily"/>
    <property type="match status" value="1"/>
</dbReference>
<gene>
    <name evidence="1" type="ORF">A8708_00580</name>
</gene>
<comment type="caution">
    <text evidence="1">The sequence shown here is derived from an EMBL/GenBank/DDBJ whole genome shotgun (WGS) entry which is preliminary data.</text>
</comment>
<dbReference type="EMBL" id="LYPB01000065">
    <property type="protein sequence ID" value="OAS18462.1"/>
    <property type="molecule type" value="Genomic_DNA"/>
</dbReference>
<dbReference type="SFLD" id="SFLDG01140">
    <property type="entry name" value="C2.B:_Phosphomannomutase_and_P"/>
    <property type="match status" value="1"/>
</dbReference>
<evidence type="ECO:0008006" key="3">
    <source>
        <dbReference type="Google" id="ProtNLM"/>
    </source>
</evidence>
<accession>A0A198ABC3</accession>
<dbReference type="GO" id="GO:0005829">
    <property type="term" value="C:cytosol"/>
    <property type="evidence" value="ECO:0007669"/>
    <property type="project" value="TreeGrafter"/>
</dbReference>
<dbReference type="Pfam" id="PF08282">
    <property type="entry name" value="Hydrolase_3"/>
    <property type="match status" value="1"/>
</dbReference>
<dbReference type="InterPro" id="IPR036412">
    <property type="entry name" value="HAD-like_sf"/>
</dbReference>
<evidence type="ECO:0000313" key="1">
    <source>
        <dbReference type="EMBL" id="OAS18462.1"/>
    </source>
</evidence>
<dbReference type="GO" id="GO:0000287">
    <property type="term" value="F:magnesium ion binding"/>
    <property type="evidence" value="ECO:0007669"/>
    <property type="project" value="TreeGrafter"/>
</dbReference>
<dbReference type="SUPFAM" id="SSF56784">
    <property type="entry name" value="HAD-like"/>
    <property type="match status" value="1"/>
</dbReference>
<dbReference type="InterPro" id="IPR006379">
    <property type="entry name" value="HAD-SF_hydro_IIB"/>
</dbReference>
<dbReference type="NCBIfam" id="TIGR01484">
    <property type="entry name" value="HAD-SF-IIB"/>
    <property type="match status" value="1"/>
</dbReference>
<proteinExistence type="predicted"/>
<dbReference type="Proteomes" id="UP000078454">
    <property type="component" value="Unassembled WGS sequence"/>
</dbReference>
<organism evidence="1 2">
    <name type="scientific">Paenibacillus oryzisoli</name>
    <dbReference type="NCBI Taxonomy" id="1850517"/>
    <lineage>
        <taxon>Bacteria</taxon>
        <taxon>Bacillati</taxon>
        <taxon>Bacillota</taxon>
        <taxon>Bacilli</taxon>
        <taxon>Bacillales</taxon>
        <taxon>Paenibacillaceae</taxon>
        <taxon>Paenibacillus</taxon>
    </lineage>
</organism>
<sequence>MIKLIVSDLDGTLLDHHKKVSERELQALQLVKDKGIILCLASGRMNLEMQKVLQEIQHQAYSVSQNGAFIHLLDGTLLQAKLFEASIAHQVYQLIEAFDVVKLICSGNANYIEKLSPASDAIQARMFEPFLVQSEIEQSLKEAFPICKYSLFGHVDHLLEIKTLLERELPDLLDIYLADTDCLDIMPHQVSKGSSLLILAAHLGLKPEEIACFGDSFNDVSMFGITPHSFAMHTAHSDVRKHAAKTVNSVSEAITHVLAYNDELMTERKGSTA</sequence>
<dbReference type="InterPro" id="IPR023214">
    <property type="entry name" value="HAD_sf"/>
</dbReference>
<keyword evidence="2" id="KW-1185">Reference proteome</keyword>
<dbReference type="GO" id="GO:0016791">
    <property type="term" value="F:phosphatase activity"/>
    <property type="evidence" value="ECO:0007669"/>
    <property type="project" value="TreeGrafter"/>
</dbReference>
<dbReference type="AlphaFoldDB" id="A0A198ABC3"/>